<proteinExistence type="inferred from homology"/>
<dbReference type="InterPro" id="IPR015273">
    <property type="entry name" value="Cys-tRNA-synt_Ia_DALR"/>
</dbReference>
<keyword evidence="13" id="KW-0030">Aminoacyl-tRNA synthetase</keyword>
<evidence type="ECO:0000256" key="5">
    <source>
        <dbReference type="ARBA" id="ARBA00014738"/>
    </source>
</evidence>
<evidence type="ECO:0000313" key="16">
    <source>
        <dbReference type="EMBL" id="SVA07162.1"/>
    </source>
</evidence>
<dbReference type="InterPro" id="IPR009080">
    <property type="entry name" value="tRNAsynth_Ia_anticodon-bd"/>
</dbReference>
<accession>A0A381ST08</accession>
<evidence type="ECO:0000256" key="12">
    <source>
        <dbReference type="ARBA" id="ARBA00022917"/>
    </source>
</evidence>
<dbReference type="CDD" id="cd00672">
    <property type="entry name" value="CysRS_core"/>
    <property type="match status" value="1"/>
</dbReference>
<comment type="similarity">
    <text evidence="3">Belongs to the class-I aminoacyl-tRNA synthetase family.</text>
</comment>
<evidence type="ECO:0000256" key="3">
    <source>
        <dbReference type="ARBA" id="ARBA00005594"/>
    </source>
</evidence>
<keyword evidence="8" id="KW-0479">Metal-binding</keyword>
<dbReference type="InterPro" id="IPR014729">
    <property type="entry name" value="Rossmann-like_a/b/a_fold"/>
</dbReference>
<evidence type="ECO:0000256" key="1">
    <source>
        <dbReference type="ARBA" id="ARBA00001947"/>
    </source>
</evidence>
<dbReference type="EC" id="6.1.1.16" evidence="4"/>
<dbReference type="Gene3D" id="3.40.50.620">
    <property type="entry name" value="HUPs"/>
    <property type="match status" value="1"/>
</dbReference>
<dbReference type="NCBIfam" id="TIGR00435">
    <property type="entry name" value="cysS"/>
    <property type="match status" value="1"/>
</dbReference>
<sequence length="457" mass="52152">MKVFNSLTGKKEDLDSIEKGKISIYVCGMTVYDDCHIGHARTFLSFDMIVRYLRSRNIKVNYIRNITDVDDKILQRANETNQEPSVLTDRYIERMTSDFNALGMISPDKEPRATENIQIILDLISRLIDGGYAYHEGGDVYFSVESFPEYGKLSNQKMDEILSGARIEIDKEKRNPADFVLWKKGDGNLAWDSPWGKGRPGWHIECSAMSMDALGDTFDIHAGGSDLKFPHHENEIAQSEAVTGNNFAKYWMHTGPLRIDKEKMSKSLDNFLTIRDALKDYPYEVLRFFLLSSHYRSPINYSEEALVESKAALERLYTAIHNVDISLIDELSKGVHTGQFQEAMDDDFNVPEALSVLFDLAKTINKSKESGDIEKARVLTTELINLSNSLGLLEQDPEIFLKSGVTMNESEVQVLIDEREKVRDAGNYSKADEIRDQLLQKNIILEDSKEGTFWRRR</sequence>
<evidence type="ECO:0000256" key="10">
    <source>
        <dbReference type="ARBA" id="ARBA00022833"/>
    </source>
</evidence>
<dbReference type="GO" id="GO:0005524">
    <property type="term" value="F:ATP binding"/>
    <property type="evidence" value="ECO:0007669"/>
    <property type="project" value="UniProtKB-KW"/>
</dbReference>
<dbReference type="SUPFAM" id="SSF52374">
    <property type="entry name" value="Nucleotidylyl transferase"/>
    <property type="match status" value="1"/>
</dbReference>
<evidence type="ECO:0000259" key="15">
    <source>
        <dbReference type="SMART" id="SM00840"/>
    </source>
</evidence>
<comment type="subcellular location">
    <subcellularLocation>
        <location evidence="2">Cytoplasm</location>
    </subcellularLocation>
</comment>
<comment type="cofactor">
    <cofactor evidence="1">
        <name>Zn(2+)</name>
        <dbReference type="ChEBI" id="CHEBI:29105"/>
    </cofactor>
</comment>
<evidence type="ECO:0000256" key="8">
    <source>
        <dbReference type="ARBA" id="ARBA00022723"/>
    </source>
</evidence>
<evidence type="ECO:0000256" key="13">
    <source>
        <dbReference type="ARBA" id="ARBA00023146"/>
    </source>
</evidence>
<dbReference type="InterPro" id="IPR032678">
    <property type="entry name" value="tRNA-synt_1_cat_dom"/>
</dbReference>
<evidence type="ECO:0000256" key="4">
    <source>
        <dbReference type="ARBA" id="ARBA00012832"/>
    </source>
</evidence>
<keyword evidence="6" id="KW-0963">Cytoplasm</keyword>
<keyword evidence="12" id="KW-0648">Protein biosynthesis</keyword>
<protein>
    <recommendedName>
        <fullName evidence="5">Cysteine--tRNA ligase</fullName>
        <ecNumber evidence="4">6.1.1.16</ecNumber>
    </recommendedName>
    <alternativeName>
        <fullName evidence="14">Cysteinyl-tRNA synthetase</fullName>
    </alternativeName>
</protein>
<dbReference type="EMBL" id="UINC01003532">
    <property type="protein sequence ID" value="SVA07162.1"/>
    <property type="molecule type" value="Genomic_DNA"/>
</dbReference>
<dbReference type="PANTHER" id="PTHR10890">
    <property type="entry name" value="CYSTEINYL-TRNA SYNTHETASE"/>
    <property type="match status" value="1"/>
</dbReference>
<dbReference type="GO" id="GO:0005829">
    <property type="term" value="C:cytosol"/>
    <property type="evidence" value="ECO:0007669"/>
    <property type="project" value="TreeGrafter"/>
</dbReference>
<reference evidence="16" key="1">
    <citation type="submission" date="2018-05" db="EMBL/GenBank/DDBJ databases">
        <authorList>
            <person name="Lanie J.A."/>
            <person name="Ng W.-L."/>
            <person name="Kazmierczak K.M."/>
            <person name="Andrzejewski T.M."/>
            <person name="Davidsen T.M."/>
            <person name="Wayne K.J."/>
            <person name="Tettelin H."/>
            <person name="Glass J.I."/>
            <person name="Rusch D."/>
            <person name="Podicherti R."/>
            <person name="Tsui H.-C.T."/>
            <person name="Winkler M.E."/>
        </authorList>
    </citation>
    <scope>NUCLEOTIDE SEQUENCE</scope>
</reference>
<dbReference type="Pfam" id="PF09190">
    <property type="entry name" value="DALR_2"/>
    <property type="match status" value="1"/>
</dbReference>
<evidence type="ECO:0000256" key="7">
    <source>
        <dbReference type="ARBA" id="ARBA00022598"/>
    </source>
</evidence>
<gene>
    <name evidence="16" type="ORF">METZ01_LOCUS60016</name>
</gene>
<dbReference type="GO" id="GO:0006423">
    <property type="term" value="P:cysteinyl-tRNA aminoacylation"/>
    <property type="evidence" value="ECO:0007669"/>
    <property type="project" value="InterPro"/>
</dbReference>
<dbReference type="FunFam" id="3.40.50.620:FF:000009">
    <property type="entry name" value="Cysteine--tRNA ligase"/>
    <property type="match status" value="1"/>
</dbReference>
<dbReference type="SUPFAM" id="SSF47323">
    <property type="entry name" value="Anticodon-binding domain of a subclass of class I aminoacyl-tRNA synthetases"/>
    <property type="match status" value="1"/>
</dbReference>
<dbReference type="PRINTS" id="PR00983">
    <property type="entry name" value="TRNASYNTHCYS"/>
</dbReference>
<dbReference type="SMART" id="SM00840">
    <property type="entry name" value="DALR_2"/>
    <property type="match status" value="1"/>
</dbReference>
<dbReference type="AlphaFoldDB" id="A0A381ST08"/>
<keyword evidence="10" id="KW-0862">Zinc</keyword>
<feature type="domain" description="Cysteinyl-tRNA synthetase class Ia DALR" evidence="15">
    <location>
        <begin position="339"/>
        <end position="401"/>
    </location>
</feature>
<dbReference type="InterPro" id="IPR015803">
    <property type="entry name" value="Cys-tRNA-ligase"/>
</dbReference>
<organism evidence="16">
    <name type="scientific">marine metagenome</name>
    <dbReference type="NCBI Taxonomy" id="408172"/>
    <lineage>
        <taxon>unclassified sequences</taxon>
        <taxon>metagenomes</taxon>
        <taxon>ecological metagenomes</taxon>
    </lineage>
</organism>
<keyword evidence="7" id="KW-0436">Ligase</keyword>
<dbReference type="CDD" id="cd07963">
    <property type="entry name" value="Anticodon_Ia_Cys"/>
    <property type="match status" value="1"/>
</dbReference>
<dbReference type="Pfam" id="PF01406">
    <property type="entry name" value="tRNA-synt_1e"/>
    <property type="match status" value="1"/>
</dbReference>
<dbReference type="InterPro" id="IPR056411">
    <property type="entry name" value="CysS_C"/>
</dbReference>
<dbReference type="Gene3D" id="1.20.120.1910">
    <property type="entry name" value="Cysteine-tRNA ligase, C-terminal anti-codon recognition domain"/>
    <property type="match status" value="1"/>
</dbReference>
<dbReference type="GO" id="GO:0004817">
    <property type="term" value="F:cysteine-tRNA ligase activity"/>
    <property type="evidence" value="ECO:0007669"/>
    <property type="project" value="UniProtKB-EC"/>
</dbReference>
<dbReference type="PANTHER" id="PTHR10890:SF3">
    <property type="entry name" value="CYSTEINE--TRNA LIGASE, CYTOPLASMIC"/>
    <property type="match status" value="1"/>
</dbReference>
<evidence type="ECO:0000256" key="11">
    <source>
        <dbReference type="ARBA" id="ARBA00022840"/>
    </source>
</evidence>
<evidence type="ECO:0000256" key="9">
    <source>
        <dbReference type="ARBA" id="ARBA00022741"/>
    </source>
</evidence>
<keyword evidence="9" id="KW-0547">Nucleotide-binding</keyword>
<evidence type="ECO:0000256" key="2">
    <source>
        <dbReference type="ARBA" id="ARBA00004496"/>
    </source>
</evidence>
<dbReference type="HAMAP" id="MF_00041">
    <property type="entry name" value="Cys_tRNA_synth"/>
    <property type="match status" value="1"/>
</dbReference>
<dbReference type="Pfam" id="PF23493">
    <property type="entry name" value="CysS_C"/>
    <property type="match status" value="1"/>
</dbReference>
<name>A0A381ST08_9ZZZZ</name>
<dbReference type="GO" id="GO:0046872">
    <property type="term" value="F:metal ion binding"/>
    <property type="evidence" value="ECO:0007669"/>
    <property type="project" value="UniProtKB-KW"/>
</dbReference>
<dbReference type="InterPro" id="IPR024909">
    <property type="entry name" value="Cys-tRNA/MSH_ligase"/>
</dbReference>
<evidence type="ECO:0000256" key="6">
    <source>
        <dbReference type="ARBA" id="ARBA00022490"/>
    </source>
</evidence>
<evidence type="ECO:0000256" key="14">
    <source>
        <dbReference type="ARBA" id="ARBA00031499"/>
    </source>
</evidence>
<keyword evidence="11" id="KW-0067">ATP-binding</keyword>